<dbReference type="OrthoDB" id="8239381at2"/>
<protein>
    <recommendedName>
        <fullName evidence="3">Neuroendocrine-specific golgi family protein P55 (NESP55)</fullName>
    </recommendedName>
</protein>
<evidence type="ECO:0000313" key="2">
    <source>
        <dbReference type="Proteomes" id="UP000245926"/>
    </source>
</evidence>
<dbReference type="AlphaFoldDB" id="A0A2U8W2T6"/>
<reference evidence="2" key="1">
    <citation type="submission" date="2018-05" db="EMBL/GenBank/DDBJ databases">
        <title>Complete Genome Sequence of Methylobacterium sp. 17SD2-17.</title>
        <authorList>
            <person name="Srinivasan S."/>
        </authorList>
    </citation>
    <scope>NUCLEOTIDE SEQUENCE [LARGE SCALE GENOMIC DNA]</scope>
    <source>
        <strain evidence="2">17SD2-17</strain>
    </source>
</reference>
<name>A0A2U8W2T6_9HYPH</name>
<dbReference type="Proteomes" id="UP000245926">
    <property type="component" value="Chromosome"/>
</dbReference>
<sequence>MRKFLVTFHKVVSDDTGHDHRVVQQRAVVRAHSDVSALYEAKALFCRHMGIIDWRLRADTCDVAEIVDMAA</sequence>
<dbReference type="KEGG" id="mets:DK389_02400"/>
<proteinExistence type="predicted"/>
<organism evidence="1 2">
    <name type="scientific">Methylobacterium durans</name>
    <dbReference type="NCBI Taxonomy" id="2202825"/>
    <lineage>
        <taxon>Bacteria</taxon>
        <taxon>Pseudomonadati</taxon>
        <taxon>Pseudomonadota</taxon>
        <taxon>Alphaproteobacteria</taxon>
        <taxon>Hyphomicrobiales</taxon>
        <taxon>Methylobacteriaceae</taxon>
        <taxon>Methylobacterium</taxon>
    </lineage>
</organism>
<dbReference type="RefSeq" id="WP_109887275.1">
    <property type="nucleotide sequence ID" value="NZ_CP029550.1"/>
</dbReference>
<dbReference type="EMBL" id="CP029550">
    <property type="protein sequence ID" value="AWN39586.1"/>
    <property type="molecule type" value="Genomic_DNA"/>
</dbReference>
<evidence type="ECO:0008006" key="3">
    <source>
        <dbReference type="Google" id="ProtNLM"/>
    </source>
</evidence>
<gene>
    <name evidence="1" type="ORF">DK389_02400</name>
</gene>
<keyword evidence="2" id="KW-1185">Reference proteome</keyword>
<accession>A0A2U8W2T6</accession>
<evidence type="ECO:0000313" key="1">
    <source>
        <dbReference type="EMBL" id="AWN39586.1"/>
    </source>
</evidence>